<dbReference type="GO" id="GO:0005886">
    <property type="term" value="C:plasma membrane"/>
    <property type="evidence" value="ECO:0007669"/>
    <property type="project" value="TreeGrafter"/>
</dbReference>
<dbReference type="SMART" id="SM00248">
    <property type="entry name" value="ANK"/>
    <property type="match status" value="1"/>
</dbReference>
<keyword evidence="4" id="KW-0040">ANK repeat</keyword>
<dbReference type="GO" id="GO:0051480">
    <property type="term" value="P:regulation of cytosolic calcium ion concentration"/>
    <property type="evidence" value="ECO:0007669"/>
    <property type="project" value="TreeGrafter"/>
</dbReference>
<dbReference type="GO" id="GO:0034703">
    <property type="term" value="C:cation channel complex"/>
    <property type="evidence" value="ECO:0007669"/>
    <property type="project" value="TreeGrafter"/>
</dbReference>
<keyword evidence="6" id="KW-1185">Reference proteome</keyword>
<keyword evidence="3" id="KW-0407">Ion channel</keyword>
<accession>A0A183DEC5</accession>
<proteinExistence type="predicted"/>
<evidence type="ECO:0000313" key="5">
    <source>
        <dbReference type="EMBL" id="VDK57084.1"/>
    </source>
</evidence>
<gene>
    <name evidence="5" type="ORF">GPUH_LOCUS7067</name>
</gene>
<dbReference type="SUPFAM" id="SSF48403">
    <property type="entry name" value="Ankyrin repeat"/>
    <property type="match status" value="1"/>
</dbReference>
<keyword evidence="1" id="KW-0813">Transport</keyword>
<evidence type="ECO:0000313" key="6">
    <source>
        <dbReference type="Proteomes" id="UP000271098"/>
    </source>
</evidence>
<dbReference type="GO" id="GO:0070679">
    <property type="term" value="F:inositol 1,4,5 trisphosphate binding"/>
    <property type="evidence" value="ECO:0007669"/>
    <property type="project" value="TreeGrafter"/>
</dbReference>
<dbReference type="WBParaSite" id="GPUH_0000707501-mRNA-1">
    <property type="protein sequence ID" value="GPUH_0000707501-mRNA-1"/>
    <property type="gene ID" value="GPUH_0000707501"/>
</dbReference>
<evidence type="ECO:0000313" key="7">
    <source>
        <dbReference type="WBParaSite" id="GPUH_0000707501-mRNA-1"/>
    </source>
</evidence>
<dbReference type="PANTHER" id="PTHR10117">
    <property type="entry name" value="TRANSIENT RECEPTOR POTENTIAL CHANNEL"/>
    <property type="match status" value="1"/>
</dbReference>
<evidence type="ECO:0000256" key="4">
    <source>
        <dbReference type="PROSITE-ProRule" id="PRU00023"/>
    </source>
</evidence>
<evidence type="ECO:0000256" key="2">
    <source>
        <dbReference type="ARBA" id="ARBA00023065"/>
    </source>
</evidence>
<feature type="repeat" description="ANK" evidence="4">
    <location>
        <begin position="47"/>
        <end position="73"/>
    </location>
</feature>
<dbReference type="EMBL" id="UYRT01017644">
    <property type="protein sequence ID" value="VDK57084.1"/>
    <property type="molecule type" value="Genomic_DNA"/>
</dbReference>
<dbReference type="Gene3D" id="1.25.40.20">
    <property type="entry name" value="Ankyrin repeat-containing domain"/>
    <property type="match status" value="1"/>
</dbReference>
<dbReference type="PANTHER" id="PTHR10117:SF54">
    <property type="entry name" value="TRANSIENT RECEPTOR POTENTIAL-GAMMA PROTEIN"/>
    <property type="match status" value="1"/>
</dbReference>
<evidence type="ECO:0000256" key="3">
    <source>
        <dbReference type="ARBA" id="ARBA00023303"/>
    </source>
</evidence>
<dbReference type="GO" id="GO:0015279">
    <property type="term" value="F:store-operated calcium channel activity"/>
    <property type="evidence" value="ECO:0007669"/>
    <property type="project" value="TreeGrafter"/>
</dbReference>
<keyword evidence="2" id="KW-0406">Ion transport</keyword>
<dbReference type="InterPro" id="IPR036770">
    <property type="entry name" value="Ankyrin_rpt-contain_sf"/>
</dbReference>
<dbReference type="OrthoDB" id="5866877at2759"/>
<dbReference type="InterPro" id="IPR002110">
    <property type="entry name" value="Ankyrin_rpt"/>
</dbReference>
<dbReference type="InterPro" id="IPR002153">
    <property type="entry name" value="TRPC_channel"/>
</dbReference>
<dbReference type="PROSITE" id="PS50088">
    <property type="entry name" value="ANK_REPEAT"/>
    <property type="match status" value="1"/>
</dbReference>
<name>A0A183DEC5_9BILA</name>
<dbReference type="Pfam" id="PF12796">
    <property type="entry name" value="Ank_2"/>
    <property type="match status" value="1"/>
</dbReference>
<organism evidence="7">
    <name type="scientific">Gongylonema pulchrum</name>
    <dbReference type="NCBI Taxonomy" id="637853"/>
    <lineage>
        <taxon>Eukaryota</taxon>
        <taxon>Metazoa</taxon>
        <taxon>Ecdysozoa</taxon>
        <taxon>Nematoda</taxon>
        <taxon>Chromadorea</taxon>
        <taxon>Rhabditida</taxon>
        <taxon>Spirurina</taxon>
        <taxon>Spiruromorpha</taxon>
        <taxon>Spiruroidea</taxon>
        <taxon>Gongylonematidae</taxon>
        <taxon>Gongylonema</taxon>
    </lineage>
</organism>
<reference evidence="7" key="1">
    <citation type="submission" date="2016-06" db="UniProtKB">
        <authorList>
            <consortium name="WormBaseParasite"/>
        </authorList>
    </citation>
    <scope>IDENTIFICATION</scope>
</reference>
<dbReference type="AlphaFoldDB" id="A0A183DEC5"/>
<dbReference type="PROSITE" id="PS50297">
    <property type="entry name" value="ANK_REP_REGION"/>
    <property type="match status" value="1"/>
</dbReference>
<reference evidence="5 6" key="2">
    <citation type="submission" date="2018-11" db="EMBL/GenBank/DDBJ databases">
        <authorList>
            <consortium name="Pathogen Informatics"/>
        </authorList>
    </citation>
    <scope>NUCLEOTIDE SEQUENCE [LARGE SCALE GENOMIC DNA]</scope>
</reference>
<sequence length="132" mass="14729">MSTASDTYLYEKQFLLSAERGDIGSVRKLLEFYKCTDAFNINCLDPLGRSALHIAVENENIELIELLLDHNIETGDAILYAIVEENVEAVEILLEHLEKIGKFNPEVSFAAFVACALLKSCRYLLCSDALPS</sequence>
<protein>
    <submittedName>
        <fullName evidence="7">ANK_REP_REGION domain-containing protein</fullName>
    </submittedName>
</protein>
<evidence type="ECO:0000256" key="1">
    <source>
        <dbReference type="ARBA" id="ARBA00022448"/>
    </source>
</evidence>
<dbReference type="Proteomes" id="UP000271098">
    <property type="component" value="Unassembled WGS sequence"/>
</dbReference>